<dbReference type="Proteomes" id="UP001177023">
    <property type="component" value="Unassembled WGS sequence"/>
</dbReference>
<dbReference type="EMBL" id="CATQJA010002663">
    <property type="protein sequence ID" value="CAJ0581691.1"/>
    <property type="molecule type" value="Genomic_DNA"/>
</dbReference>
<keyword evidence="3" id="KW-0732">Signal</keyword>
<feature type="signal peptide" evidence="3">
    <location>
        <begin position="1"/>
        <end position="17"/>
    </location>
</feature>
<accession>A0AA36D6I4</accession>
<evidence type="ECO:0000256" key="2">
    <source>
        <dbReference type="SAM" id="Phobius"/>
    </source>
</evidence>
<gene>
    <name evidence="4" type="ORF">MSPICULIGERA_LOCUS19846</name>
</gene>
<evidence type="ECO:0000256" key="1">
    <source>
        <dbReference type="SAM" id="MobiDB-lite"/>
    </source>
</evidence>
<comment type="caution">
    <text evidence="4">The sequence shown here is derived from an EMBL/GenBank/DDBJ whole genome shotgun (WGS) entry which is preliminary data.</text>
</comment>
<feature type="compositionally biased region" description="Polar residues" evidence="1">
    <location>
        <begin position="287"/>
        <end position="302"/>
    </location>
</feature>
<keyword evidence="2" id="KW-0812">Transmembrane</keyword>
<sequence>MKLLLLPLLLFAGNLKADEPKRAKLICDLTAEPWSHSQGCTEVTREIVDKDPGVAFKEIVDLGTFIYEIVYVDGFDLTEQEAGKYWPQRPMELRAFNVRFNALYRHYFPDQYITCDVTGPPYHPVHGCKQLTRTQADPDWGIAFEEELNYKTYNVTWVTYVNDLKGNDWADEPMQLATALSPGFRELVEFNFPNGKYDFGDPSGVPRVKRPEGGVPYQQHWLYPASTPPPTTRLPFHVPPDLLAMVLLGMLELGLVACLVLYCVHEIRNIRRIRRERKELAAAQEAGKNTSKMLEATSSTMKNEADAANATNTADAPQQPPDAGLVKPG</sequence>
<feature type="compositionally biased region" description="Low complexity" evidence="1">
    <location>
        <begin position="306"/>
        <end position="316"/>
    </location>
</feature>
<proteinExistence type="predicted"/>
<dbReference type="AlphaFoldDB" id="A0AA36D6I4"/>
<evidence type="ECO:0000256" key="3">
    <source>
        <dbReference type="SAM" id="SignalP"/>
    </source>
</evidence>
<evidence type="ECO:0000313" key="4">
    <source>
        <dbReference type="EMBL" id="CAJ0581691.1"/>
    </source>
</evidence>
<feature type="transmembrane region" description="Helical" evidence="2">
    <location>
        <begin position="242"/>
        <end position="264"/>
    </location>
</feature>
<reference evidence="4" key="1">
    <citation type="submission" date="2023-06" db="EMBL/GenBank/DDBJ databases">
        <authorList>
            <person name="Delattre M."/>
        </authorList>
    </citation>
    <scope>NUCLEOTIDE SEQUENCE</scope>
    <source>
        <strain evidence="4">AF72</strain>
    </source>
</reference>
<feature type="region of interest" description="Disordered" evidence="1">
    <location>
        <begin position="282"/>
        <end position="329"/>
    </location>
</feature>
<protein>
    <submittedName>
        <fullName evidence="4">Uncharacterized protein</fullName>
    </submittedName>
</protein>
<organism evidence="4 5">
    <name type="scientific">Mesorhabditis spiculigera</name>
    <dbReference type="NCBI Taxonomy" id="96644"/>
    <lineage>
        <taxon>Eukaryota</taxon>
        <taxon>Metazoa</taxon>
        <taxon>Ecdysozoa</taxon>
        <taxon>Nematoda</taxon>
        <taxon>Chromadorea</taxon>
        <taxon>Rhabditida</taxon>
        <taxon>Rhabditina</taxon>
        <taxon>Rhabditomorpha</taxon>
        <taxon>Rhabditoidea</taxon>
        <taxon>Rhabditidae</taxon>
        <taxon>Mesorhabditinae</taxon>
        <taxon>Mesorhabditis</taxon>
    </lineage>
</organism>
<keyword evidence="2" id="KW-1133">Transmembrane helix</keyword>
<feature type="chain" id="PRO_5041440333" evidence="3">
    <location>
        <begin position="18"/>
        <end position="329"/>
    </location>
</feature>
<name>A0AA36D6I4_9BILA</name>
<keyword evidence="5" id="KW-1185">Reference proteome</keyword>
<evidence type="ECO:0000313" key="5">
    <source>
        <dbReference type="Proteomes" id="UP001177023"/>
    </source>
</evidence>
<feature type="non-terminal residue" evidence="4">
    <location>
        <position position="1"/>
    </location>
</feature>
<keyword evidence="2" id="KW-0472">Membrane</keyword>